<sequence>MFLVIANILQTRKHRVVFVTPTMSYEVHLSREQALQGLEIEEPIVADLVIENCDNIENVEDIENLEEAPLLMDEIYVFRPVQQVHIPAVQRLAEAAARVVARDRMAARERMAGAERIAAGERVIAQREMAARNQMDAMNVDDNDGDGYSDDGFSDDEDMSDSEDSDSEDSDCV</sequence>
<reference evidence="2" key="1">
    <citation type="submission" date="2020-11" db="EMBL/GenBank/DDBJ databases">
        <authorList>
            <person name="Whitehead M."/>
        </authorList>
    </citation>
    <scope>NUCLEOTIDE SEQUENCE</scope>
    <source>
        <strain evidence="2">EGII</strain>
    </source>
</reference>
<feature type="compositionally biased region" description="Acidic residues" evidence="1">
    <location>
        <begin position="139"/>
        <end position="173"/>
    </location>
</feature>
<accession>A0A811U756</accession>
<name>A0A811U756_CERCA</name>
<feature type="region of interest" description="Disordered" evidence="1">
    <location>
        <begin position="134"/>
        <end position="173"/>
    </location>
</feature>
<gene>
    <name evidence="2" type="ORF">CCAP1982_LOCUS2614</name>
</gene>
<dbReference type="EMBL" id="CAJHJT010000001">
    <property type="protein sequence ID" value="CAD6993817.1"/>
    <property type="molecule type" value="Genomic_DNA"/>
</dbReference>
<dbReference type="OrthoDB" id="70224at2759"/>
<comment type="caution">
    <text evidence="2">The sequence shown here is derived from an EMBL/GenBank/DDBJ whole genome shotgun (WGS) entry which is preliminary data.</text>
</comment>
<dbReference type="InterPro" id="IPR035929">
    <property type="entry name" value="CoaB-like_sf"/>
</dbReference>
<dbReference type="AlphaFoldDB" id="A0A811U756"/>
<proteinExistence type="predicted"/>
<organism evidence="2 3">
    <name type="scientific">Ceratitis capitata</name>
    <name type="common">Mediterranean fruit fly</name>
    <name type="synonym">Tephritis capitata</name>
    <dbReference type="NCBI Taxonomy" id="7213"/>
    <lineage>
        <taxon>Eukaryota</taxon>
        <taxon>Metazoa</taxon>
        <taxon>Ecdysozoa</taxon>
        <taxon>Arthropoda</taxon>
        <taxon>Hexapoda</taxon>
        <taxon>Insecta</taxon>
        <taxon>Pterygota</taxon>
        <taxon>Neoptera</taxon>
        <taxon>Endopterygota</taxon>
        <taxon>Diptera</taxon>
        <taxon>Brachycera</taxon>
        <taxon>Muscomorpha</taxon>
        <taxon>Tephritoidea</taxon>
        <taxon>Tephritidae</taxon>
        <taxon>Ceratitis</taxon>
        <taxon>Ceratitis</taxon>
    </lineage>
</organism>
<evidence type="ECO:0000313" key="3">
    <source>
        <dbReference type="Proteomes" id="UP000606786"/>
    </source>
</evidence>
<dbReference type="Gene3D" id="3.40.50.10300">
    <property type="entry name" value="CoaB-like"/>
    <property type="match status" value="1"/>
</dbReference>
<evidence type="ECO:0000313" key="2">
    <source>
        <dbReference type="EMBL" id="CAD6993817.1"/>
    </source>
</evidence>
<protein>
    <submittedName>
        <fullName evidence="2">(Mediterranean fruit fly) hypothetical protein</fullName>
    </submittedName>
</protein>
<evidence type="ECO:0000256" key="1">
    <source>
        <dbReference type="SAM" id="MobiDB-lite"/>
    </source>
</evidence>
<dbReference type="Proteomes" id="UP000606786">
    <property type="component" value="Unassembled WGS sequence"/>
</dbReference>
<keyword evidence="3" id="KW-1185">Reference proteome</keyword>